<dbReference type="AlphaFoldDB" id="A0A9W4T3G8"/>
<organism evidence="1 2">
    <name type="scientific">Funneliformis geosporum</name>
    <dbReference type="NCBI Taxonomy" id="1117311"/>
    <lineage>
        <taxon>Eukaryota</taxon>
        <taxon>Fungi</taxon>
        <taxon>Fungi incertae sedis</taxon>
        <taxon>Mucoromycota</taxon>
        <taxon>Glomeromycotina</taxon>
        <taxon>Glomeromycetes</taxon>
        <taxon>Glomerales</taxon>
        <taxon>Glomeraceae</taxon>
        <taxon>Funneliformis</taxon>
    </lineage>
</organism>
<feature type="non-terminal residue" evidence="1">
    <location>
        <position position="48"/>
    </location>
</feature>
<dbReference type="EMBL" id="CAMKVN010009082">
    <property type="protein sequence ID" value="CAI2193107.1"/>
    <property type="molecule type" value="Genomic_DNA"/>
</dbReference>
<evidence type="ECO:0000313" key="2">
    <source>
        <dbReference type="Proteomes" id="UP001153678"/>
    </source>
</evidence>
<accession>A0A9W4T3G8</accession>
<keyword evidence="2" id="KW-1185">Reference proteome</keyword>
<dbReference type="Proteomes" id="UP001153678">
    <property type="component" value="Unassembled WGS sequence"/>
</dbReference>
<comment type="caution">
    <text evidence="1">The sequence shown here is derived from an EMBL/GenBank/DDBJ whole genome shotgun (WGS) entry which is preliminary data.</text>
</comment>
<protein>
    <submittedName>
        <fullName evidence="1">15798_t:CDS:1</fullName>
    </submittedName>
</protein>
<sequence>MNIGYDVDNEVECETIGQCGACGNANNCPIFQDESETFLQCYVLALYA</sequence>
<reference evidence="1" key="1">
    <citation type="submission" date="2022-08" db="EMBL/GenBank/DDBJ databases">
        <authorList>
            <person name="Kallberg Y."/>
            <person name="Tangrot J."/>
            <person name="Rosling A."/>
        </authorList>
    </citation>
    <scope>NUCLEOTIDE SEQUENCE</scope>
    <source>
        <strain evidence="1">Wild A</strain>
    </source>
</reference>
<evidence type="ECO:0000313" key="1">
    <source>
        <dbReference type="EMBL" id="CAI2193107.1"/>
    </source>
</evidence>
<gene>
    <name evidence="1" type="ORF">FWILDA_LOCUS15910</name>
</gene>
<proteinExistence type="predicted"/>
<name>A0A9W4T3G8_9GLOM</name>